<evidence type="ECO:0000313" key="2">
    <source>
        <dbReference type="EMBL" id="MFC0588780.1"/>
    </source>
</evidence>
<feature type="transmembrane region" description="Helical" evidence="1">
    <location>
        <begin position="89"/>
        <end position="113"/>
    </location>
</feature>
<accession>A0ABV6PG19</accession>
<protein>
    <submittedName>
        <fullName evidence="2">PepSY domain-containing protein</fullName>
    </submittedName>
</protein>
<evidence type="ECO:0000256" key="1">
    <source>
        <dbReference type="SAM" id="Phobius"/>
    </source>
</evidence>
<comment type="caution">
    <text evidence="2">The sequence shown here is derived from an EMBL/GenBank/DDBJ whole genome shotgun (WGS) entry which is preliminary data.</text>
</comment>
<dbReference type="EMBL" id="JBHLTL010000001">
    <property type="protein sequence ID" value="MFC0588780.1"/>
    <property type="molecule type" value="Genomic_DNA"/>
</dbReference>
<reference evidence="2 3" key="1">
    <citation type="submission" date="2024-09" db="EMBL/GenBank/DDBJ databases">
        <authorList>
            <person name="Sun Q."/>
            <person name="Mori K."/>
        </authorList>
    </citation>
    <scope>NUCLEOTIDE SEQUENCE [LARGE SCALE GENOMIC DNA]</scope>
    <source>
        <strain evidence="2 3">NCAIM B.02537</strain>
    </source>
</reference>
<keyword evidence="1" id="KW-0812">Transmembrane</keyword>
<gene>
    <name evidence="2" type="ORF">ACFFF7_05080</name>
</gene>
<sequence>MRKYHRWLSVIFGVFLLWISITGVISQIPMWGEMFGGEGDADRPVAAAPAVPAGFTCPESMVCRPKPSGSRSWVGVVHHLHSGETFGPLGTVIATLSGLALVFFSFSGLWLYIQMWRNRKDRALKPGWFWK</sequence>
<feature type="transmembrane region" description="Helical" evidence="1">
    <location>
        <begin position="7"/>
        <end position="28"/>
    </location>
</feature>
<evidence type="ECO:0000313" key="3">
    <source>
        <dbReference type="Proteomes" id="UP001589943"/>
    </source>
</evidence>
<keyword evidence="1" id="KW-1133">Transmembrane helix</keyword>
<keyword evidence="3" id="KW-1185">Reference proteome</keyword>
<name>A0ABV6PG19_9SPHN</name>
<dbReference type="InterPro" id="IPR005625">
    <property type="entry name" value="PepSY-ass_TM"/>
</dbReference>
<dbReference type="Pfam" id="PF03929">
    <property type="entry name" value="PepSY_TM"/>
    <property type="match status" value="1"/>
</dbReference>
<dbReference type="RefSeq" id="WP_379480269.1">
    <property type="nucleotide sequence ID" value="NZ_JBHLTL010000001.1"/>
</dbReference>
<proteinExistence type="predicted"/>
<organism evidence="2 3">
    <name type="scientific">Novosphingobium aquiterrae</name>
    <dbReference type="NCBI Taxonomy" id="624388"/>
    <lineage>
        <taxon>Bacteria</taxon>
        <taxon>Pseudomonadati</taxon>
        <taxon>Pseudomonadota</taxon>
        <taxon>Alphaproteobacteria</taxon>
        <taxon>Sphingomonadales</taxon>
        <taxon>Sphingomonadaceae</taxon>
        <taxon>Novosphingobium</taxon>
    </lineage>
</organism>
<dbReference type="Proteomes" id="UP001589943">
    <property type="component" value="Unassembled WGS sequence"/>
</dbReference>
<keyword evidence="1" id="KW-0472">Membrane</keyword>